<dbReference type="Pfam" id="PF12762">
    <property type="entry name" value="DDE_Tnp_IS1595"/>
    <property type="match status" value="1"/>
</dbReference>
<proteinExistence type="predicted"/>
<sequence length="437" mass="50626">MNSNAHYRISQNLLERSIFPKYNPYKLRNQDTPKENPIPLKTEYYHHITEFFLDTFYPKFCPECKIQLTKKITTRDYLIRCEECHYMTSRLSYTPLHHFKLPLWVFGYVLEESYLQSPKVLTATAIQKKTGISYKTALLLKRRIQLFASEQKDNVRDLVYSKLQKENEASSASQNTARTHSEKRVIKNRGPKAKKAALEKNRITLTNADTLVLYSASQRANKGRKRHKHGGSTASIYMSDKLGGKQVGTLVHTIATSNGALILDSVPDQKMNTLGPIIRKNIPEKSPIHTDSGYPWLNSVYRNHKMVNHSAHSKDKRYRWARNRWVTKEGVHIQYAEGNHRVIKQAFSSYGYIRPEYSQLYLNEFCFFRNLKVFGLDAIVQNWRERSSSKQTSELSAKVEESKKQKILVKNGKSNCYRALSVFQSHRSNPVGIVNNK</sequence>
<evidence type="ECO:0000259" key="2">
    <source>
        <dbReference type="SMART" id="SM01126"/>
    </source>
</evidence>
<accession>S3W3E1</accession>
<feature type="compositionally biased region" description="Polar residues" evidence="1">
    <location>
        <begin position="169"/>
        <end position="178"/>
    </location>
</feature>
<name>S3W3E1_9LEPT</name>
<organism evidence="3 4">
    <name type="scientific">Leptospira fainei serovar Hurstbridge str. BUT 6</name>
    <dbReference type="NCBI Taxonomy" id="1193011"/>
    <lineage>
        <taxon>Bacteria</taxon>
        <taxon>Pseudomonadati</taxon>
        <taxon>Spirochaetota</taxon>
        <taxon>Spirochaetia</taxon>
        <taxon>Leptospirales</taxon>
        <taxon>Leptospiraceae</taxon>
        <taxon>Leptospira</taxon>
    </lineage>
</organism>
<dbReference type="InterPro" id="IPR024445">
    <property type="entry name" value="Tnp_ISXO2-like"/>
</dbReference>
<evidence type="ECO:0000256" key="1">
    <source>
        <dbReference type="SAM" id="MobiDB-lite"/>
    </source>
</evidence>
<reference evidence="3" key="1">
    <citation type="submission" date="2013-04" db="EMBL/GenBank/DDBJ databases">
        <authorList>
            <person name="Harkins D.M."/>
            <person name="Durkin A.S."/>
            <person name="Selengut J.D."/>
            <person name="Sanka R."/>
            <person name="DePew J."/>
            <person name="Purushe J."/>
            <person name="Ahmed A."/>
            <person name="van der Linden H."/>
            <person name="Goris M.G.A."/>
            <person name="Hartskeerl R.A."/>
            <person name="Vinetz J.M."/>
            <person name="Sutton G.G."/>
            <person name="Nelson W.C."/>
            <person name="Fouts D.E."/>
        </authorList>
    </citation>
    <scope>NUCLEOTIDE SEQUENCE [LARGE SCALE GENOMIC DNA]</scope>
    <source>
        <strain evidence="3">BUT 6</strain>
    </source>
</reference>
<feature type="domain" description="ISXO2-like transposase" evidence="2">
    <location>
        <begin position="219"/>
        <end position="370"/>
    </location>
</feature>
<evidence type="ECO:0000313" key="4">
    <source>
        <dbReference type="Proteomes" id="UP000014540"/>
    </source>
</evidence>
<protein>
    <submittedName>
        <fullName evidence="3">ISXO2-like transposase domain protein</fullName>
    </submittedName>
</protein>
<dbReference type="SMART" id="SM01126">
    <property type="entry name" value="DDE_Tnp_IS1595"/>
    <property type="match status" value="1"/>
</dbReference>
<comment type="caution">
    <text evidence="3">The sequence shown here is derived from an EMBL/GenBank/DDBJ whole genome shotgun (WGS) entry which is preliminary data.</text>
</comment>
<keyword evidence="4" id="KW-1185">Reference proteome</keyword>
<dbReference type="EMBL" id="AKWZ02000007">
    <property type="protein sequence ID" value="EPG74812.1"/>
    <property type="molecule type" value="Genomic_DNA"/>
</dbReference>
<feature type="region of interest" description="Disordered" evidence="1">
    <location>
        <begin position="169"/>
        <end position="193"/>
    </location>
</feature>
<evidence type="ECO:0000313" key="3">
    <source>
        <dbReference type="EMBL" id="EPG74812.1"/>
    </source>
</evidence>
<dbReference type="Proteomes" id="UP000014540">
    <property type="component" value="Unassembled WGS sequence"/>
</dbReference>
<dbReference type="AlphaFoldDB" id="S3W3E1"/>
<dbReference type="RefSeq" id="WP_016549132.1">
    <property type="nucleotide sequence ID" value="NZ_AKWZ02000007.1"/>
</dbReference>
<gene>
    <name evidence="3" type="ORF">LEP1GSC058_1887</name>
</gene>